<dbReference type="PANTHER" id="PTHR47618:SF1">
    <property type="entry name" value="BIFUNCTIONAL OLIGORIBONUCLEASE AND PAP PHOSPHATASE NRNA"/>
    <property type="match status" value="1"/>
</dbReference>
<dbReference type="Proteomes" id="UP000034591">
    <property type="component" value="Unassembled WGS sequence"/>
</dbReference>
<accession>A0A0G0H3V9</accession>
<dbReference type="InterPro" id="IPR038763">
    <property type="entry name" value="DHH_sf"/>
</dbReference>
<feature type="compositionally biased region" description="Low complexity" evidence="1">
    <location>
        <begin position="254"/>
        <end position="310"/>
    </location>
</feature>
<gene>
    <name evidence="2" type="ORF">US53_C0005G0004</name>
</gene>
<evidence type="ECO:0000256" key="1">
    <source>
        <dbReference type="SAM" id="MobiDB-lite"/>
    </source>
</evidence>
<evidence type="ECO:0000313" key="3">
    <source>
        <dbReference type="Proteomes" id="UP000034591"/>
    </source>
</evidence>
<name>A0A0G0H3V9_9BACT</name>
<proteinExistence type="predicted"/>
<dbReference type="PANTHER" id="PTHR47618">
    <property type="entry name" value="BIFUNCTIONAL OLIGORIBONUCLEASE AND PAP PHOSPHATASE NRNA"/>
    <property type="match status" value="1"/>
</dbReference>
<dbReference type="EMBL" id="LBTI01000005">
    <property type="protein sequence ID" value="KKQ37953.1"/>
    <property type="molecule type" value="Genomic_DNA"/>
</dbReference>
<feature type="compositionally biased region" description="Basic and acidic residues" evidence="1">
    <location>
        <begin position="326"/>
        <end position="349"/>
    </location>
</feature>
<organism evidence="2 3">
    <name type="scientific">Candidatus Woesebacteria bacterium GW2011_GWA1_37_7</name>
    <dbReference type="NCBI Taxonomy" id="1618545"/>
    <lineage>
        <taxon>Bacteria</taxon>
        <taxon>Candidatus Woeseibacteriota</taxon>
    </lineage>
</organism>
<feature type="region of interest" description="Disordered" evidence="1">
    <location>
        <begin position="247"/>
        <end position="356"/>
    </location>
</feature>
<dbReference type="Gene3D" id="3.90.1640.10">
    <property type="entry name" value="inorganic pyrophosphatase (n-terminal core)"/>
    <property type="match status" value="1"/>
</dbReference>
<reference evidence="2 3" key="1">
    <citation type="journal article" date="2015" name="Nature">
        <title>rRNA introns, odd ribosomes, and small enigmatic genomes across a large radiation of phyla.</title>
        <authorList>
            <person name="Brown C.T."/>
            <person name="Hug L.A."/>
            <person name="Thomas B.C."/>
            <person name="Sharon I."/>
            <person name="Castelle C.J."/>
            <person name="Singh A."/>
            <person name="Wilkins M.J."/>
            <person name="Williams K.H."/>
            <person name="Banfield J.F."/>
        </authorList>
    </citation>
    <scope>NUCLEOTIDE SEQUENCE [LARGE SCALE GENOMIC DNA]</scope>
</reference>
<sequence>MENSFKSIIERSKSILILLPTKPHLDQVAAGLSLYLALKDKRDVTISSPTPMTVEFNRLVGVNRIATEVGNKNLIIRFSDYKANDIERVSYDIEDGQFRLTVIPKQRILPPSKDQIELAYSGVSADTVIIIGGSDESSFPAISQKELSGSNLVHIGVKQLSLSANKSYISFSRPASSVSEVVFGLIYESGLLIDPDIATNLLMGLEVATDSFVTGNVTSDTFAITSELIRAGGKRVAFEQLQQMTYPPGSIPGQVPQQAQNLQQVPTSQPTQQMQVPLPNQPMMVQPQVAPQSQVQQQMIPQPDQPQPIQNENQTQDYLEVQQKIQDQKNLEKDETNENPPKDWLEPKIFKGTSAS</sequence>
<dbReference type="STRING" id="1618545.US53_C0005G0004"/>
<protein>
    <submittedName>
        <fullName evidence="2">MigA</fullName>
    </submittedName>
</protein>
<dbReference type="SUPFAM" id="SSF64182">
    <property type="entry name" value="DHH phosphoesterases"/>
    <property type="match status" value="1"/>
</dbReference>
<dbReference type="InterPro" id="IPR051319">
    <property type="entry name" value="Oligoribo/pAp-PDE_c-di-AMP_PDE"/>
</dbReference>
<dbReference type="AlphaFoldDB" id="A0A0G0H3V9"/>
<evidence type="ECO:0000313" key="2">
    <source>
        <dbReference type="EMBL" id="KKQ37953.1"/>
    </source>
</evidence>
<comment type="caution">
    <text evidence="2">The sequence shown here is derived from an EMBL/GenBank/DDBJ whole genome shotgun (WGS) entry which is preliminary data.</text>
</comment>